<name>A0AAE3D6D0_9FIRM</name>
<evidence type="ECO:0000256" key="1">
    <source>
        <dbReference type="ARBA" id="ARBA00004162"/>
    </source>
</evidence>
<dbReference type="InterPro" id="IPR025713">
    <property type="entry name" value="MotB-like_N_dom"/>
</dbReference>
<dbReference type="InterPro" id="IPR006665">
    <property type="entry name" value="OmpA-like"/>
</dbReference>
<dbReference type="EMBL" id="JAJEPV010000004">
    <property type="protein sequence ID" value="MCC2118427.1"/>
    <property type="molecule type" value="Genomic_DNA"/>
</dbReference>
<keyword evidence="4" id="KW-0812">Transmembrane</keyword>
<reference evidence="11 12" key="1">
    <citation type="submission" date="2021-10" db="EMBL/GenBank/DDBJ databases">
        <title>Anaerobic single-cell dispensing facilitates the cultivation of human gut bacteria.</title>
        <authorList>
            <person name="Afrizal A."/>
        </authorList>
    </citation>
    <scope>NUCLEOTIDE SEQUENCE [LARGE SCALE GENOMIC DNA]</scope>
    <source>
        <strain evidence="11 12">CLA-AA-H273</strain>
    </source>
</reference>
<proteinExistence type="inferred from homology"/>
<feature type="compositionally biased region" description="Basic and acidic residues" evidence="9">
    <location>
        <begin position="256"/>
        <end position="265"/>
    </location>
</feature>
<keyword evidence="12" id="KW-1185">Reference proteome</keyword>
<accession>A0AAE3D6D0</accession>
<evidence type="ECO:0000256" key="3">
    <source>
        <dbReference type="ARBA" id="ARBA00022475"/>
    </source>
</evidence>
<keyword evidence="11" id="KW-0969">Cilium</keyword>
<evidence type="ECO:0000256" key="8">
    <source>
        <dbReference type="SAM" id="Coils"/>
    </source>
</evidence>
<comment type="similarity">
    <text evidence="2">Belongs to the MotB family.</text>
</comment>
<evidence type="ECO:0000256" key="6">
    <source>
        <dbReference type="ARBA" id="ARBA00023136"/>
    </source>
</evidence>
<evidence type="ECO:0000256" key="5">
    <source>
        <dbReference type="ARBA" id="ARBA00022989"/>
    </source>
</evidence>
<dbReference type="InterPro" id="IPR050330">
    <property type="entry name" value="Bact_OuterMem_StrucFunc"/>
</dbReference>
<keyword evidence="3" id="KW-1003">Cell membrane</keyword>
<evidence type="ECO:0000256" key="7">
    <source>
        <dbReference type="PROSITE-ProRule" id="PRU00473"/>
    </source>
</evidence>
<dbReference type="SUPFAM" id="SSF103088">
    <property type="entry name" value="OmpA-like"/>
    <property type="match status" value="1"/>
</dbReference>
<dbReference type="AlphaFoldDB" id="A0AAE3D6D0"/>
<evidence type="ECO:0000313" key="11">
    <source>
        <dbReference type="EMBL" id="MCC2118427.1"/>
    </source>
</evidence>
<dbReference type="PANTHER" id="PTHR30329:SF21">
    <property type="entry name" value="LIPOPROTEIN YIAD-RELATED"/>
    <property type="match status" value="1"/>
</dbReference>
<keyword evidence="5" id="KW-1133">Transmembrane helix</keyword>
<sequence>MAKRKPEDPPAGSPAWMTTFSDLMNLLLCFFVMLFSMSSIDATKYSEMAAAMSNSTFSIFNAGSTAIGEGILISNGVSQLNDLDEYISNAGRNADSETDSDNYEKYDSAEALEEALNEKNLESNEELAETVQEALVEDSLADQVSVSFTAQYVQLSMKGALLFDSGSDSLKDQAKEVLDKVGVILERYGSNSTIEIEGHTDNVPIHSARFADNEELSSARALSVFYYLTETTSLDPSDLRHAGMGDRVPVADNSTEEGRSKNRRVEIRIYNPSTTY</sequence>
<keyword evidence="6 7" id="KW-0472">Membrane</keyword>
<feature type="domain" description="OmpA-like" evidence="10">
    <location>
        <begin position="150"/>
        <end position="273"/>
    </location>
</feature>
<dbReference type="RefSeq" id="WP_118537285.1">
    <property type="nucleotide sequence ID" value="NZ_JAJEPV010000004.1"/>
</dbReference>
<keyword evidence="11" id="KW-0282">Flagellum</keyword>
<dbReference type="GO" id="GO:0005886">
    <property type="term" value="C:plasma membrane"/>
    <property type="evidence" value="ECO:0007669"/>
    <property type="project" value="UniProtKB-SubCell"/>
</dbReference>
<evidence type="ECO:0000256" key="9">
    <source>
        <dbReference type="SAM" id="MobiDB-lite"/>
    </source>
</evidence>
<evidence type="ECO:0000256" key="4">
    <source>
        <dbReference type="ARBA" id="ARBA00022692"/>
    </source>
</evidence>
<dbReference type="PROSITE" id="PS51123">
    <property type="entry name" value="OMPA_2"/>
    <property type="match status" value="1"/>
</dbReference>
<dbReference type="Pfam" id="PF00691">
    <property type="entry name" value="OmpA"/>
    <property type="match status" value="1"/>
</dbReference>
<feature type="region of interest" description="Disordered" evidence="9">
    <location>
        <begin position="238"/>
        <end position="265"/>
    </location>
</feature>
<dbReference type="CDD" id="cd07185">
    <property type="entry name" value="OmpA_C-like"/>
    <property type="match status" value="1"/>
</dbReference>
<dbReference type="InterPro" id="IPR036737">
    <property type="entry name" value="OmpA-like_sf"/>
</dbReference>
<comment type="subcellular location">
    <subcellularLocation>
        <location evidence="1">Cell membrane</location>
        <topology evidence="1">Single-pass membrane protein</topology>
    </subcellularLocation>
</comment>
<dbReference type="PANTHER" id="PTHR30329">
    <property type="entry name" value="STATOR ELEMENT OF FLAGELLAR MOTOR COMPLEX"/>
    <property type="match status" value="1"/>
</dbReference>
<dbReference type="Proteomes" id="UP001197795">
    <property type="component" value="Unassembled WGS sequence"/>
</dbReference>
<protein>
    <submittedName>
        <fullName evidence="11">Flagellar motor protein MotB</fullName>
    </submittedName>
</protein>
<comment type="caution">
    <text evidence="11">The sequence shown here is derived from an EMBL/GenBank/DDBJ whole genome shotgun (WGS) entry which is preliminary data.</text>
</comment>
<keyword evidence="8" id="KW-0175">Coiled coil</keyword>
<dbReference type="Gene3D" id="3.30.1330.60">
    <property type="entry name" value="OmpA-like domain"/>
    <property type="match status" value="1"/>
</dbReference>
<gene>
    <name evidence="11" type="ORF">LKD75_02275</name>
</gene>
<evidence type="ECO:0000313" key="12">
    <source>
        <dbReference type="Proteomes" id="UP001197795"/>
    </source>
</evidence>
<feature type="coiled-coil region" evidence="8">
    <location>
        <begin position="106"/>
        <end position="133"/>
    </location>
</feature>
<organism evidence="11 12">
    <name type="scientific">Waltera acetigignens</name>
    <dbReference type="NCBI Taxonomy" id="2981769"/>
    <lineage>
        <taxon>Bacteria</taxon>
        <taxon>Bacillati</taxon>
        <taxon>Bacillota</taxon>
        <taxon>Clostridia</taxon>
        <taxon>Lachnospirales</taxon>
        <taxon>Lachnospiraceae</taxon>
        <taxon>Waltera</taxon>
    </lineage>
</organism>
<keyword evidence="11" id="KW-0966">Cell projection</keyword>
<evidence type="ECO:0000256" key="2">
    <source>
        <dbReference type="ARBA" id="ARBA00008914"/>
    </source>
</evidence>
<dbReference type="Pfam" id="PF13677">
    <property type="entry name" value="MotB_plug"/>
    <property type="match status" value="1"/>
</dbReference>
<evidence type="ECO:0000259" key="10">
    <source>
        <dbReference type="PROSITE" id="PS51123"/>
    </source>
</evidence>